<dbReference type="SUPFAM" id="SSF103247">
    <property type="entry name" value="TT1751-like"/>
    <property type="match status" value="1"/>
</dbReference>
<dbReference type="Gene3D" id="3.30.310.70">
    <property type="entry name" value="TT1751-like domain"/>
    <property type="match status" value="1"/>
</dbReference>
<dbReference type="InterPro" id="IPR005180">
    <property type="entry name" value="DUF302"/>
</dbReference>
<dbReference type="InterPro" id="IPR035923">
    <property type="entry name" value="TT1751-like_sf"/>
</dbReference>
<dbReference type="RefSeq" id="WP_076483085.1">
    <property type="nucleotide sequence ID" value="NZ_FTOG01000001.1"/>
</dbReference>
<dbReference type="CDD" id="cd14797">
    <property type="entry name" value="DUF302"/>
    <property type="match status" value="1"/>
</dbReference>
<evidence type="ECO:0000313" key="3">
    <source>
        <dbReference type="Proteomes" id="UP000186221"/>
    </source>
</evidence>
<evidence type="ECO:0000259" key="1">
    <source>
        <dbReference type="Pfam" id="PF03625"/>
    </source>
</evidence>
<dbReference type="AlphaFoldDB" id="A0A1N7IXI9"/>
<name>A0A1N7IXI9_9RHOB</name>
<reference evidence="3" key="1">
    <citation type="submission" date="2017-01" db="EMBL/GenBank/DDBJ databases">
        <authorList>
            <person name="Varghese N."/>
            <person name="Submissions S."/>
        </authorList>
    </citation>
    <scope>NUCLEOTIDE SEQUENCE [LARGE SCALE GENOMIC DNA]</scope>
    <source>
        <strain evidence="3">DSM 19945</strain>
    </source>
</reference>
<feature type="domain" description="DUF302" evidence="1">
    <location>
        <begin position="98"/>
        <end position="150"/>
    </location>
</feature>
<dbReference type="Proteomes" id="UP000186221">
    <property type="component" value="Unassembled WGS sequence"/>
</dbReference>
<proteinExistence type="predicted"/>
<dbReference type="Pfam" id="PF03625">
    <property type="entry name" value="DUF302"/>
    <property type="match status" value="1"/>
</dbReference>
<evidence type="ECO:0000313" key="2">
    <source>
        <dbReference type="EMBL" id="SIS41813.1"/>
    </source>
</evidence>
<organism evidence="2 3">
    <name type="scientific">Rhodobacter aestuarii</name>
    <dbReference type="NCBI Taxonomy" id="453582"/>
    <lineage>
        <taxon>Bacteria</taxon>
        <taxon>Pseudomonadati</taxon>
        <taxon>Pseudomonadota</taxon>
        <taxon>Alphaproteobacteria</taxon>
        <taxon>Rhodobacterales</taxon>
        <taxon>Rhodobacter group</taxon>
        <taxon>Rhodobacter</taxon>
    </lineage>
</organism>
<accession>A0A1N7IXI9</accession>
<keyword evidence="3" id="KW-1185">Reference proteome</keyword>
<gene>
    <name evidence="2" type="ORF">SAMN05421580_101102</name>
</gene>
<dbReference type="OrthoDB" id="9783833at2"/>
<dbReference type="EMBL" id="FTOG01000001">
    <property type="protein sequence ID" value="SIS41813.1"/>
    <property type="molecule type" value="Genomic_DNA"/>
</dbReference>
<protein>
    <submittedName>
        <fullName evidence="2">Uncharacterized conserved protein, DUF302 family</fullName>
    </submittedName>
</protein>
<sequence>MSFLRNILALLGVVALCSLGWAAFTFRGFDPAAGGLYLGLVQDLAKNGNPAEAMVWKRKVAEDLSYEEVDESIRSLAMDLNIRDVGALPLGDQVSSMKGEDWRKMKVYLYCNPLTAAAMVDYSTAFAAWLPCRVSLVEDETGALWLYTLNMDYMLHGGRPLPDAVAAEAETVRNSILSLMDKAAVGDF</sequence>
<dbReference type="STRING" id="453582.SAMN05421580_101102"/>